<dbReference type="PANTHER" id="PTHR30136:SF39">
    <property type="entry name" value="TRANSCRIPTIONAL REGULATORY PROTEIN"/>
    <property type="match status" value="1"/>
</dbReference>
<dbReference type="Gene3D" id="1.10.10.10">
    <property type="entry name" value="Winged helix-like DNA-binding domain superfamily/Winged helix DNA-binding domain"/>
    <property type="match status" value="1"/>
</dbReference>
<evidence type="ECO:0000256" key="1">
    <source>
        <dbReference type="ARBA" id="ARBA00023015"/>
    </source>
</evidence>
<dbReference type="Pfam" id="PF09339">
    <property type="entry name" value="HTH_IclR"/>
    <property type="match status" value="1"/>
</dbReference>
<name>A0A640WI18_9GAMM</name>
<feature type="domain" description="HTH iclR-type" evidence="4">
    <location>
        <begin position="1"/>
        <end position="57"/>
    </location>
</feature>
<sequence length="247" mass="26875">MALLRATAACGARGAGIDDYLDATELSRPTIYRLLKGLREEGFLRPSPLRHRYLLGYELLVLGAEAGNGGSLRDLARPRLLELAQRLGDSFYLFAHDGRHAVCLEVQNGAYPVGSFVASIGGRVPLGVGQASIALLASLESREREWILAANRELLQDRYEISVDAVEREIARFHQEGHARGVEGSSLPEFTGLAIPILDHSGRCLGAFSCSMLKSRMTPAHRQEVLAMMAEQAESLVSQAHGLLQAE</sequence>
<keyword evidence="1" id="KW-0805">Transcription regulation</keyword>
<evidence type="ECO:0000259" key="4">
    <source>
        <dbReference type="PROSITE" id="PS51077"/>
    </source>
</evidence>
<dbReference type="InterPro" id="IPR014757">
    <property type="entry name" value="Tscrpt_reg_IclR_C"/>
</dbReference>
<comment type="caution">
    <text evidence="6">The sequence shown here is derived from an EMBL/GenBank/DDBJ whole genome shotgun (WGS) entry which is preliminary data.</text>
</comment>
<dbReference type="InterPro" id="IPR050707">
    <property type="entry name" value="HTH_MetabolicPath_Reg"/>
</dbReference>
<dbReference type="InterPro" id="IPR036390">
    <property type="entry name" value="WH_DNA-bd_sf"/>
</dbReference>
<keyword evidence="7" id="KW-1185">Reference proteome</keyword>
<gene>
    <name evidence="6" type="ORF">F0A16_05960</name>
</gene>
<keyword evidence="3" id="KW-0804">Transcription</keyword>
<proteinExistence type="predicted"/>
<dbReference type="Proteomes" id="UP000466024">
    <property type="component" value="Unassembled WGS sequence"/>
</dbReference>
<dbReference type="AlphaFoldDB" id="A0A640WI18"/>
<reference evidence="6 7" key="1">
    <citation type="submission" date="2019-08" db="EMBL/GenBank/DDBJ databases">
        <title>Bioinformatics analysis of the strain L3 and L5.</title>
        <authorList>
            <person name="Li X."/>
        </authorList>
    </citation>
    <scope>NUCLEOTIDE SEQUENCE [LARGE SCALE GENOMIC DNA]</scope>
    <source>
        <strain evidence="6 7">L3</strain>
    </source>
</reference>
<evidence type="ECO:0000256" key="3">
    <source>
        <dbReference type="ARBA" id="ARBA00023163"/>
    </source>
</evidence>
<keyword evidence="2" id="KW-0238">DNA-binding</keyword>
<accession>A0A640WI18</accession>
<dbReference type="GO" id="GO:0045892">
    <property type="term" value="P:negative regulation of DNA-templated transcription"/>
    <property type="evidence" value="ECO:0007669"/>
    <property type="project" value="TreeGrafter"/>
</dbReference>
<dbReference type="InterPro" id="IPR005471">
    <property type="entry name" value="Tscrpt_reg_IclR_N"/>
</dbReference>
<dbReference type="PROSITE" id="PS51078">
    <property type="entry name" value="ICLR_ED"/>
    <property type="match status" value="1"/>
</dbReference>
<dbReference type="GO" id="GO:0003700">
    <property type="term" value="F:DNA-binding transcription factor activity"/>
    <property type="evidence" value="ECO:0007669"/>
    <property type="project" value="TreeGrafter"/>
</dbReference>
<dbReference type="PANTHER" id="PTHR30136">
    <property type="entry name" value="HELIX-TURN-HELIX TRANSCRIPTIONAL REGULATOR, ICLR FAMILY"/>
    <property type="match status" value="1"/>
</dbReference>
<dbReference type="GO" id="GO:0003677">
    <property type="term" value="F:DNA binding"/>
    <property type="evidence" value="ECO:0007669"/>
    <property type="project" value="UniProtKB-KW"/>
</dbReference>
<dbReference type="EMBL" id="VTPX01000002">
    <property type="protein sequence ID" value="KAA0019997.1"/>
    <property type="molecule type" value="Genomic_DNA"/>
</dbReference>
<protein>
    <submittedName>
        <fullName evidence="6">IclR family transcriptional regulator</fullName>
    </submittedName>
</protein>
<dbReference type="InterPro" id="IPR029016">
    <property type="entry name" value="GAF-like_dom_sf"/>
</dbReference>
<evidence type="ECO:0000259" key="5">
    <source>
        <dbReference type="PROSITE" id="PS51078"/>
    </source>
</evidence>
<evidence type="ECO:0000313" key="7">
    <source>
        <dbReference type="Proteomes" id="UP000466024"/>
    </source>
</evidence>
<dbReference type="Gene3D" id="3.30.450.40">
    <property type="match status" value="1"/>
</dbReference>
<dbReference type="SUPFAM" id="SSF46785">
    <property type="entry name" value="Winged helix' DNA-binding domain"/>
    <property type="match status" value="1"/>
</dbReference>
<evidence type="ECO:0000313" key="6">
    <source>
        <dbReference type="EMBL" id="KAA0019997.1"/>
    </source>
</evidence>
<dbReference type="InterPro" id="IPR036388">
    <property type="entry name" value="WH-like_DNA-bd_sf"/>
</dbReference>
<feature type="domain" description="IclR-ED" evidence="5">
    <location>
        <begin position="58"/>
        <end position="243"/>
    </location>
</feature>
<dbReference type="Pfam" id="PF01614">
    <property type="entry name" value="IclR_C"/>
    <property type="match status" value="1"/>
</dbReference>
<dbReference type="PROSITE" id="PS51077">
    <property type="entry name" value="HTH_ICLR"/>
    <property type="match status" value="1"/>
</dbReference>
<organism evidence="6 7">
    <name type="scientific">Salinicola corii</name>
    <dbReference type="NCBI Taxonomy" id="2606937"/>
    <lineage>
        <taxon>Bacteria</taxon>
        <taxon>Pseudomonadati</taxon>
        <taxon>Pseudomonadota</taxon>
        <taxon>Gammaproteobacteria</taxon>
        <taxon>Oceanospirillales</taxon>
        <taxon>Halomonadaceae</taxon>
        <taxon>Salinicola</taxon>
    </lineage>
</organism>
<evidence type="ECO:0000256" key="2">
    <source>
        <dbReference type="ARBA" id="ARBA00023125"/>
    </source>
</evidence>
<dbReference type="SUPFAM" id="SSF55781">
    <property type="entry name" value="GAF domain-like"/>
    <property type="match status" value="1"/>
</dbReference>
<dbReference type="SMART" id="SM00346">
    <property type="entry name" value="HTH_ICLR"/>
    <property type="match status" value="1"/>
</dbReference>